<reference evidence="1 2" key="1">
    <citation type="submission" date="2018-03" db="EMBL/GenBank/DDBJ databases">
        <title>Phenotypic and genomic properties of Cyclonatronum proteinivorum gen. nov., sp. nov., a haloalkaliphilic bacteroidete from soda lakes possessing Na+-translocating rhodopsin.</title>
        <authorList>
            <person name="Toshchakov S.V."/>
            <person name="Korzhenkov A."/>
            <person name="Samarov N.I."/>
            <person name="Kublanov I.V."/>
            <person name="Muntyan M.S."/>
            <person name="Sorokin D.Y."/>
        </authorList>
    </citation>
    <scope>NUCLEOTIDE SEQUENCE [LARGE SCALE GENOMIC DNA]</scope>
    <source>
        <strain evidence="1 2">Omega</strain>
    </source>
</reference>
<evidence type="ECO:0000313" key="1">
    <source>
        <dbReference type="EMBL" id="AXJ02096.1"/>
    </source>
</evidence>
<dbReference type="EMBL" id="CP027806">
    <property type="protein sequence ID" value="AXJ02096.1"/>
    <property type="molecule type" value="Genomic_DNA"/>
</dbReference>
<organism evidence="1 2">
    <name type="scientific">Cyclonatronum proteinivorum</name>
    <dbReference type="NCBI Taxonomy" id="1457365"/>
    <lineage>
        <taxon>Bacteria</taxon>
        <taxon>Pseudomonadati</taxon>
        <taxon>Balneolota</taxon>
        <taxon>Balneolia</taxon>
        <taxon>Balneolales</taxon>
        <taxon>Cyclonatronaceae</taxon>
        <taxon>Cyclonatronum</taxon>
    </lineage>
</organism>
<proteinExistence type="predicted"/>
<sequence>MLSIKSTNGFKTKYDIFDTEVKIGSIVKSNWTNTFTITLPDRNLVMQAEKWYRSNRVVLENEAEIAKVTKKLFTLKPRFFVEYNKRTFVLRPTNFMQTEFALSLGEEGAFIGNITRSGVFSNTYEADLPDSIELWFQCVLICIIVEYKLTQAAAS</sequence>
<keyword evidence="2" id="KW-1185">Reference proteome</keyword>
<evidence type="ECO:0000313" key="2">
    <source>
        <dbReference type="Proteomes" id="UP000254808"/>
    </source>
</evidence>
<gene>
    <name evidence="1" type="ORF">CYPRO_2858</name>
</gene>
<accession>A0A345UNP4</accession>
<dbReference type="AlphaFoldDB" id="A0A345UNP4"/>
<dbReference type="KEGG" id="cprv:CYPRO_2858"/>
<protein>
    <submittedName>
        <fullName evidence="1">Uncharacterized protein</fullName>
    </submittedName>
</protein>
<dbReference type="Proteomes" id="UP000254808">
    <property type="component" value="Chromosome"/>
</dbReference>
<dbReference type="RefSeq" id="WP_114985226.1">
    <property type="nucleotide sequence ID" value="NZ_CP027806.1"/>
</dbReference>
<name>A0A345UNP4_9BACT</name>